<dbReference type="InterPro" id="IPR053151">
    <property type="entry name" value="RNase_H-like"/>
</dbReference>
<dbReference type="SUPFAM" id="SSF53098">
    <property type="entry name" value="Ribonuclease H-like"/>
    <property type="match status" value="1"/>
</dbReference>
<dbReference type="PANTHER" id="PTHR47723:SF19">
    <property type="entry name" value="POLYNUCLEOTIDYL TRANSFERASE, RIBONUCLEASE H-LIKE SUPERFAMILY PROTEIN"/>
    <property type="match status" value="1"/>
</dbReference>
<evidence type="ECO:0000313" key="2">
    <source>
        <dbReference type="EMBL" id="KAK9999595.1"/>
    </source>
</evidence>
<dbReference type="AlphaFoldDB" id="A0AAW2CRG4"/>
<evidence type="ECO:0000313" key="3">
    <source>
        <dbReference type="Proteomes" id="UP001459277"/>
    </source>
</evidence>
<dbReference type="InterPro" id="IPR012337">
    <property type="entry name" value="RNaseH-like_sf"/>
</dbReference>
<comment type="caution">
    <text evidence="2">The sequence shown here is derived from an EMBL/GenBank/DDBJ whole genome shotgun (WGS) entry which is preliminary data.</text>
</comment>
<gene>
    <name evidence="2" type="ORF">SO802_019198</name>
</gene>
<dbReference type="EMBL" id="JAZDWU010000006">
    <property type="protein sequence ID" value="KAK9999595.1"/>
    <property type="molecule type" value="Genomic_DNA"/>
</dbReference>
<dbReference type="InterPro" id="IPR036397">
    <property type="entry name" value="RNaseH_sf"/>
</dbReference>
<protein>
    <recommendedName>
        <fullName evidence="1">RNase H type-1 domain-containing protein</fullName>
    </recommendedName>
</protein>
<dbReference type="Pfam" id="PF13456">
    <property type="entry name" value="RVT_3"/>
    <property type="match status" value="1"/>
</dbReference>
<dbReference type="InterPro" id="IPR002156">
    <property type="entry name" value="RNaseH_domain"/>
</dbReference>
<proteinExistence type="predicted"/>
<accession>A0AAW2CRG4</accession>
<evidence type="ECO:0000259" key="1">
    <source>
        <dbReference type="Pfam" id="PF13456"/>
    </source>
</evidence>
<keyword evidence="3" id="KW-1185">Reference proteome</keyword>
<reference evidence="2 3" key="1">
    <citation type="submission" date="2024-01" db="EMBL/GenBank/DDBJ databases">
        <title>A telomere-to-telomere, gap-free genome of sweet tea (Lithocarpus litseifolius).</title>
        <authorList>
            <person name="Zhou J."/>
        </authorList>
    </citation>
    <scope>NUCLEOTIDE SEQUENCE [LARGE SCALE GENOMIC DNA]</scope>
    <source>
        <strain evidence="2">Zhou-2022a</strain>
        <tissue evidence="2">Leaf</tissue>
    </source>
</reference>
<sequence>MDSEKLISEAEELPRTVVRRVAKEKLSNDGVQESTLHAIWECPALRQVWDSAFSWVIKDYPSFLSFKDLVELVGQHSQRLDLFATAAWLVWYRRNKLRLKETCLPVEKIYEQASSYLFEFQHRPQSSIGKAWPKAIKCKPPACGDIKSNYDGATFNETGEERIGVVVRLDSSEVLAALSEKIPLLYSIEVLEALAARRAAQFVVELGLQYTVLEGDSELVFKALTTDSSPRSSIGHIIKDTLSIVSSLRTHSFSHTRRQDNSVAYAFSQEN</sequence>
<dbReference type="GO" id="GO:0004523">
    <property type="term" value="F:RNA-DNA hybrid ribonuclease activity"/>
    <property type="evidence" value="ECO:0007669"/>
    <property type="project" value="InterPro"/>
</dbReference>
<feature type="domain" description="RNase H type-1" evidence="1">
    <location>
        <begin position="149"/>
        <end position="269"/>
    </location>
</feature>
<organism evidence="2 3">
    <name type="scientific">Lithocarpus litseifolius</name>
    <dbReference type="NCBI Taxonomy" id="425828"/>
    <lineage>
        <taxon>Eukaryota</taxon>
        <taxon>Viridiplantae</taxon>
        <taxon>Streptophyta</taxon>
        <taxon>Embryophyta</taxon>
        <taxon>Tracheophyta</taxon>
        <taxon>Spermatophyta</taxon>
        <taxon>Magnoliopsida</taxon>
        <taxon>eudicotyledons</taxon>
        <taxon>Gunneridae</taxon>
        <taxon>Pentapetalae</taxon>
        <taxon>rosids</taxon>
        <taxon>fabids</taxon>
        <taxon>Fagales</taxon>
        <taxon>Fagaceae</taxon>
        <taxon>Lithocarpus</taxon>
    </lineage>
</organism>
<name>A0AAW2CRG4_9ROSI</name>
<dbReference type="Gene3D" id="3.30.420.10">
    <property type="entry name" value="Ribonuclease H-like superfamily/Ribonuclease H"/>
    <property type="match status" value="1"/>
</dbReference>
<dbReference type="Proteomes" id="UP001459277">
    <property type="component" value="Unassembled WGS sequence"/>
</dbReference>
<dbReference type="PANTHER" id="PTHR47723">
    <property type="entry name" value="OS05G0353850 PROTEIN"/>
    <property type="match status" value="1"/>
</dbReference>
<dbReference type="GO" id="GO:0003676">
    <property type="term" value="F:nucleic acid binding"/>
    <property type="evidence" value="ECO:0007669"/>
    <property type="project" value="InterPro"/>
</dbReference>